<dbReference type="Pfam" id="PF05016">
    <property type="entry name" value="ParE_toxin"/>
    <property type="match status" value="1"/>
</dbReference>
<protein>
    <submittedName>
        <fullName evidence="2">Type II toxin-antitoxin system RelE/ParE family toxin</fullName>
    </submittedName>
</protein>
<dbReference type="InterPro" id="IPR007712">
    <property type="entry name" value="RelE/ParE_toxin"/>
</dbReference>
<dbReference type="SUPFAM" id="SSF143011">
    <property type="entry name" value="RelE-like"/>
    <property type="match status" value="1"/>
</dbReference>
<gene>
    <name evidence="2" type="ORF">GX426_05670</name>
</gene>
<reference evidence="2 3" key="1">
    <citation type="journal article" date="2020" name="Biotechnol. Biofuels">
        <title>New insights from the biogas microbiome by comprehensive genome-resolved metagenomics of nearly 1600 species originating from multiple anaerobic digesters.</title>
        <authorList>
            <person name="Campanaro S."/>
            <person name="Treu L."/>
            <person name="Rodriguez-R L.M."/>
            <person name="Kovalovszki A."/>
            <person name="Ziels R.M."/>
            <person name="Maus I."/>
            <person name="Zhu X."/>
            <person name="Kougias P.G."/>
            <person name="Basile A."/>
            <person name="Luo G."/>
            <person name="Schluter A."/>
            <person name="Konstantinidis K.T."/>
            <person name="Angelidaki I."/>
        </authorList>
    </citation>
    <scope>NUCLEOTIDE SEQUENCE [LARGE SCALE GENOMIC DNA]</scope>
    <source>
        <strain evidence="2">AS27yjCOA_157</strain>
    </source>
</reference>
<comment type="caution">
    <text evidence="2">The sequence shown here is derived from an EMBL/GenBank/DDBJ whole genome shotgun (WGS) entry which is preliminary data.</text>
</comment>
<proteinExistence type="predicted"/>
<dbReference type="GeneID" id="32173485"/>
<dbReference type="Proteomes" id="UP000544742">
    <property type="component" value="Unassembled WGS sequence"/>
</dbReference>
<dbReference type="InterPro" id="IPR035093">
    <property type="entry name" value="RelE/ParE_toxin_dom_sf"/>
</dbReference>
<evidence type="ECO:0000313" key="2">
    <source>
        <dbReference type="EMBL" id="NLJ22579.1"/>
    </source>
</evidence>
<organism evidence="2 3">
    <name type="scientific">Methanothrix soehngenii</name>
    <name type="common">Methanosaeta concilii</name>
    <dbReference type="NCBI Taxonomy" id="2223"/>
    <lineage>
        <taxon>Archaea</taxon>
        <taxon>Methanobacteriati</taxon>
        <taxon>Methanobacteriota</taxon>
        <taxon>Stenosarchaea group</taxon>
        <taxon>Methanomicrobia</taxon>
        <taxon>Methanotrichales</taxon>
        <taxon>Methanotrichaceae</taxon>
        <taxon>Methanothrix</taxon>
    </lineage>
</organism>
<dbReference type="Gene3D" id="3.30.2310.20">
    <property type="entry name" value="RelE-like"/>
    <property type="match status" value="1"/>
</dbReference>
<sequence>MACKIEYKSSVSRDLRHLDKNIAKRILKDTEGTLASDPAAGIPLTGQFKGLLKLCIDDYRVIYSKTGDGVLILRIGPRNKVYDR</sequence>
<keyword evidence="1" id="KW-1277">Toxin-antitoxin system</keyword>
<accession>A0A7K4AHW5</accession>
<evidence type="ECO:0000313" key="3">
    <source>
        <dbReference type="Proteomes" id="UP000544742"/>
    </source>
</evidence>
<dbReference type="AlphaFoldDB" id="A0A7K4AHW5"/>
<dbReference type="OMA" id="ILRKVRW"/>
<evidence type="ECO:0000256" key="1">
    <source>
        <dbReference type="ARBA" id="ARBA00022649"/>
    </source>
</evidence>
<name>A0A7K4AHW5_METSH</name>
<dbReference type="RefSeq" id="WP_013718557.1">
    <property type="nucleotide sequence ID" value="NZ_CAJYDL010000001.1"/>
</dbReference>
<dbReference type="EMBL" id="JAAYUN010000096">
    <property type="protein sequence ID" value="NLJ22579.1"/>
    <property type="molecule type" value="Genomic_DNA"/>
</dbReference>